<dbReference type="InterPro" id="IPR003965">
    <property type="entry name" value="Fatty_acid_synthase"/>
</dbReference>
<comment type="caution">
    <text evidence="4">The sequence shown here is derived from an EMBL/GenBank/DDBJ whole genome shotgun (WGS) entry which is preliminary data.</text>
</comment>
<evidence type="ECO:0000256" key="2">
    <source>
        <dbReference type="SAM" id="MobiDB-lite"/>
    </source>
</evidence>
<dbReference type="PANTHER" id="PTHR43841:SF1">
    <property type="entry name" value="3-HYDROXYACYL-THIOESTER DEHYDRATASE X"/>
    <property type="match status" value="1"/>
</dbReference>
<feature type="region of interest" description="Disordered" evidence="2">
    <location>
        <begin position="203"/>
        <end position="232"/>
    </location>
</feature>
<accession>A0ABP8YA12</accession>
<name>A0ABP8YA12_9MICO</name>
<proteinExistence type="inferred from homology"/>
<dbReference type="Proteomes" id="UP001500956">
    <property type="component" value="Unassembled WGS sequence"/>
</dbReference>
<comment type="similarity">
    <text evidence="1">Belongs to the enoyl-CoA hydratase/isomerase family.</text>
</comment>
<gene>
    <name evidence="4" type="ORF">GCM10023216_12190</name>
</gene>
<dbReference type="EMBL" id="BAABID010000006">
    <property type="protein sequence ID" value="GAA4723965.1"/>
    <property type="molecule type" value="Genomic_DNA"/>
</dbReference>
<feature type="domain" description="MaoC-like" evidence="3">
    <location>
        <begin position="261"/>
        <end position="332"/>
    </location>
</feature>
<dbReference type="Pfam" id="PF01575">
    <property type="entry name" value="MaoC_dehydratas"/>
    <property type="match status" value="1"/>
</dbReference>
<evidence type="ECO:0000259" key="3">
    <source>
        <dbReference type="Pfam" id="PF01575"/>
    </source>
</evidence>
<evidence type="ECO:0000313" key="5">
    <source>
        <dbReference type="Proteomes" id="UP001500956"/>
    </source>
</evidence>
<dbReference type="PRINTS" id="PR01483">
    <property type="entry name" value="FASYNTHASE"/>
</dbReference>
<evidence type="ECO:0000313" key="4">
    <source>
        <dbReference type="EMBL" id="GAA4723965.1"/>
    </source>
</evidence>
<dbReference type="RefSeq" id="WP_343037496.1">
    <property type="nucleotide sequence ID" value="NZ_BAABID010000006.1"/>
</dbReference>
<organism evidence="4 5">
    <name type="scientific">Isoptericola chiayiensis</name>
    <dbReference type="NCBI Taxonomy" id="579446"/>
    <lineage>
        <taxon>Bacteria</taxon>
        <taxon>Bacillati</taxon>
        <taxon>Actinomycetota</taxon>
        <taxon>Actinomycetes</taxon>
        <taxon>Micrococcales</taxon>
        <taxon>Promicromonosporaceae</taxon>
        <taxon>Isoptericola</taxon>
    </lineage>
</organism>
<reference evidence="5" key="1">
    <citation type="journal article" date="2019" name="Int. J. Syst. Evol. Microbiol.">
        <title>The Global Catalogue of Microorganisms (GCM) 10K type strain sequencing project: providing services to taxonomists for standard genome sequencing and annotation.</title>
        <authorList>
            <consortium name="The Broad Institute Genomics Platform"/>
            <consortium name="The Broad Institute Genome Sequencing Center for Infectious Disease"/>
            <person name="Wu L."/>
            <person name="Ma J."/>
        </authorList>
    </citation>
    <scope>NUCLEOTIDE SEQUENCE [LARGE SCALE GENOMIC DNA]</scope>
    <source>
        <strain evidence="5">JCM 18063</strain>
    </source>
</reference>
<dbReference type="InterPro" id="IPR029069">
    <property type="entry name" value="HotDog_dom_sf"/>
</dbReference>
<sequence length="373" mass="39101">MTAAPPRTADGRTLRVETQTGLPGLGGLYARGAAASGRIAAGRALPSLPVIGTGRPASDDDGEAQAALVLPDVAYRVSGVRTAGLERHLHDYQRLLHEPVGSTMPAGYLHVLAFPLATAVMVRGDFPLPLLGMVHLRNVVEVRGPVTVGDVLDVRAWAENLTAHRRGVQVDLVAEIRFDGADPSEPPVWRGVSTYLAKGYELPDAEADGQRGRTSRPEVAPAGYDPATHGTTSAASVASASDGWTPPLPTGRWALGPGTGRAYGAVSGDRNPIHLSALSAKAFGFPRAIAHGMYTAARALADVGHRRADAYRWTVDFAKPVLLPGTVDVAITPRSDDDGNPAPDLTGTAAGFDYVGWSSRKGVRHFSGEVTPL</sequence>
<dbReference type="PANTHER" id="PTHR43841">
    <property type="entry name" value="3-HYDROXYACYL-THIOESTER DEHYDRATASE HTDX-RELATED"/>
    <property type="match status" value="1"/>
</dbReference>
<dbReference type="InterPro" id="IPR002539">
    <property type="entry name" value="MaoC-like_dom"/>
</dbReference>
<evidence type="ECO:0000256" key="1">
    <source>
        <dbReference type="ARBA" id="ARBA00005254"/>
    </source>
</evidence>
<keyword evidence="5" id="KW-1185">Reference proteome</keyword>
<dbReference type="Gene3D" id="3.10.129.10">
    <property type="entry name" value="Hotdog Thioesterase"/>
    <property type="match status" value="1"/>
</dbReference>
<protein>
    <recommendedName>
        <fullName evidence="3">MaoC-like domain-containing protein</fullName>
    </recommendedName>
</protein>
<dbReference type="SUPFAM" id="SSF54637">
    <property type="entry name" value="Thioesterase/thiol ester dehydrase-isomerase"/>
    <property type="match status" value="2"/>
</dbReference>